<evidence type="ECO:0000313" key="2">
    <source>
        <dbReference type="Proteomes" id="UP000189966"/>
    </source>
</evidence>
<dbReference type="GO" id="GO:0004519">
    <property type="term" value="F:endonuclease activity"/>
    <property type="evidence" value="ECO:0007669"/>
    <property type="project" value="UniProtKB-KW"/>
</dbReference>
<dbReference type="CDD" id="cd09739">
    <property type="entry name" value="Cas6_I-F"/>
    <property type="match status" value="1"/>
</dbReference>
<proteinExistence type="predicted"/>
<protein>
    <submittedName>
        <fullName evidence="1">CRISPR-associated endonuclease Cas6/Csy4</fullName>
        <ecNumber evidence="1">3.1.-.-</ecNumber>
    </submittedName>
</protein>
<dbReference type="InterPro" id="IPR042564">
    <property type="entry name" value="CRISPR-Cas6/Csy4_sf"/>
</dbReference>
<dbReference type="Proteomes" id="UP000189966">
    <property type="component" value="Unassembled WGS sequence"/>
</dbReference>
<dbReference type="Gene3D" id="3.30.70.2540">
    <property type="entry name" value="CRISPR-associated endoribonuclease Cas6/Csy4"/>
    <property type="match status" value="1"/>
</dbReference>
<keyword evidence="1" id="KW-0540">Nuclease</keyword>
<dbReference type="GO" id="GO:0043571">
    <property type="term" value="P:maintenance of CRISPR repeat elements"/>
    <property type="evidence" value="ECO:0007669"/>
    <property type="project" value="InterPro"/>
</dbReference>
<name>A0A1T5HW63_9GAMM</name>
<accession>A0A1T5HW63</accession>
<keyword evidence="1" id="KW-0255">Endonuclease</keyword>
<dbReference type="RefSeq" id="WP_080155889.1">
    <property type="nucleotide sequence ID" value="NZ_FUZI01000001.1"/>
</dbReference>
<reference evidence="1 2" key="1">
    <citation type="submission" date="2017-02" db="EMBL/GenBank/DDBJ databases">
        <authorList>
            <person name="Peterson S.W."/>
        </authorList>
    </citation>
    <scope>NUCLEOTIDE SEQUENCE [LARGE SCALE GENOMIC DNA]</scope>
    <source>
        <strain evidence="2">type strain: NCCB 100098</strain>
    </source>
</reference>
<dbReference type="AlphaFoldDB" id="A0A1T5HW63"/>
<dbReference type="Pfam" id="PF09618">
    <property type="entry name" value="Cas_Csy4"/>
    <property type="match status" value="1"/>
</dbReference>
<organism evidence="1 2">
    <name type="scientific">Photobacterium piscicola</name>
    <dbReference type="NCBI Taxonomy" id="1378299"/>
    <lineage>
        <taxon>Bacteria</taxon>
        <taxon>Pseudomonadati</taxon>
        <taxon>Pseudomonadota</taxon>
        <taxon>Gammaproteobacteria</taxon>
        <taxon>Vibrionales</taxon>
        <taxon>Vibrionaceae</taxon>
        <taxon>Photobacterium</taxon>
    </lineage>
</organism>
<evidence type="ECO:0000313" key="1">
    <source>
        <dbReference type="EMBL" id="SKC31059.1"/>
    </source>
</evidence>
<dbReference type="InterPro" id="IPR013396">
    <property type="entry name" value="CRISPR-assoc_prot_Csy4"/>
</dbReference>
<keyword evidence="1" id="KW-0378">Hydrolase</keyword>
<dbReference type="GO" id="GO:0016787">
    <property type="term" value="F:hydrolase activity"/>
    <property type="evidence" value="ECO:0007669"/>
    <property type="project" value="UniProtKB-KW"/>
</dbReference>
<dbReference type="EMBL" id="FUZI01000001">
    <property type="protein sequence ID" value="SKC31059.1"/>
    <property type="molecule type" value="Genomic_DNA"/>
</dbReference>
<sequence>MLYYIDIQVQPDLETSAPVLMNNLFAKLHRQLGTVGNGEVGISFPHAHKTLGDTLRLHGSQAALEKMMADSWLKGLRDYTCVTAITAVPSNTKGFQTVKRVQAKSANNKRKRSIAKGWISADEAIHAIPDTAERKLTLPYIQMQSLSNQNVMRVFIEHSKVVSDATDGVFNSYGLSATATIPVF</sequence>
<dbReference type="EC" id="3.1.-.-" evidence="1"/>
<gene>
    <name evidence="1" type="primary">cas6f</name>
    <name evidence="1" type="ORF">CZ809_00537</name>
</gene>
<dbReference type="NCBIfam" id="TIGR02563">
    <property type="entry name" value="cas_Csy4"/>
    <property type="match status" value="1"/>
</dbReference>
<dbReference type="OrthoDB" id="259831at2"/>